<dbReference type="InterPro" id="IPR037523">
    <property type="entry name" value="VOC_core"/>
</dbReference>
<dbReference type="Proteomes" id="UP000230088">
    <property type="component" value="Unassembled WGS sequence"/>
</dbReference>
<dbReference type="PANTHER" id="PTHR36113:SF1">
    <property type="entry name" value="GLYOXALASE_BLEOMYCIN RESISTANCE PROTEIN_DIOXYGENASE"/>
    <property type="match status" value="1"/>
</dbReference>
<dbReference type="InterPro" id="IPR029068">
    <property type="entry name" value="Glyas_Bleomycin-R_OHBP_Dase"/>
</dbReference>
<dbReference type="AlphaFoldDB" id="A0A2H0YLW1"/>
<dbReference type="PANTHER" id="PTHR36113">
    <property type="entry name" value="LYASE, PUTATIVE-RELATED-RELATED"/>
    <property type="match status" value="1"/>
</dbReference>
<gene>
    <name evidence="2" type="ORF">COT33_01740</name>
</gene>
<dbReference type="EMBL" id="PEYD01000033">
    <property type="protein sequence ID" value="PIS39491.1"/>
    <property type="molecule type" value="Genomic_DNA"/>
</dbReference>
<dbReference type="CDD" id="cd06587">
    <property type="entry name" value="VOC"/>
    <property type="match status" value="1"/>
</dbReference>
<organism evidence="2 3">
    <name type="scientific">Candidatus Nealsonbacteria bacterium CG08_land_8_20_14_0_20_38_20</name>
    <dbReference type="NCBI Taxonomy" id="1974705"/>
    <lineage>
        <taxon>Bacteria</taxon>
        <taxon>Candidatus Nealsoniibacteriota</taxon>
    </lineage>
</organism>
<evidence type="ECO:0000313" key="3">
    <source>
        <dbReference type="Proteomes" id="UP000230088"/>
    </source>
</evidence>
<evidence type="ECO:0000259" key="1">
    <source>
        <dbReference type="PROSITE" id="PS51819"/>
    </source>
</evidence>
<evidence type="ECO:0000313" key="2">
    <source>
        <dbReference type="EMBL" id="PIS39491.1"/>
    </source>
</evidence>
<dbReference type="InterPro" id="IPR051332">
    <property type="entry name" value="Fosfomycin_Res_Enzymes"/>
</dbReference>
<dbReference type="InterPro" id="IPR004360">
    <property type="entry name" value="Glyas_Fos-R_dOase_dom"/>
</dbReference>
<reference evidence="3" key="1">
    <citation type="submission" date="2017-09" db="EMBL/GenBank/DDBJ databases">
        <title>Depth-based differentiation of microbial function through sediment-hosted aquifers and enrichment of novel symbionts in the deep terrestrial subsurface.</title>
        <authorList>
            <person name="Probst A.J."/>
            <person name="Ladd B."/>
            <person name="Jarett J.K."/>
            <person name="Geller-Mcgrath D.E."/>
            <person name="Sieber C.M.K."/>
            <person name="Emerson J.B."/>
            <person name="Anantharaman K."/>
            <person name="Thomas B.C."/>
            <person name="Malmstrom R."/>
            <person name="Stieglmeier M."/>
            <person name="Klingl A."/>
            <person name="Woyke T."/>
            <person name="Ryan C.M."/>
            <person name="Banfield J.F."/>
        </authorList>
    </citation>
    <scope>NUCLEOTIDE SEQUENCE [LARGE SCALE GENOMIC DNA]</scope>
</reference>
<sequence>MNNHLAIPVKNLEESKKFYQKLGFQVFNSWEKKNQQLKALWMKDKNGYKIELIYHPTNKNLEFPKITEVQHLGIGVTNLEKKIKELQKEGIEIVVPITHGVSIKCFAFIKDPSGFSIELVEY</sequence>
<protein>
    <recommendedName>
        <fullName evidence="1">VOC domain-containing protein</fullName>
    </recommendedName>
</protein>
<comment type="caution">
    <text evidence="2">The sequence shown here is derived from an EMBL/GenBank/DDBJ whole genome shotgun (WGS) entry which is preliminary data.</text>
</comment>
<accession>A0A2H0YLW1</accession>
<dbReference type="SUPFAM" id="SSF54593">
    <property type="entry name" value="Glyoxalase/Bleomycin resistance protein/Dihydroxybiphenyl dioxygenase"/>
    <property type="match status" value="1"/>
</dbReference>
<dbReference type="PROSITE" id="PS51819">
    <property type="entry name" value="VOC"/>
    <property type="match status" value="1"/>
</dbReference>
<dbReference type="Pfam" id="PF00903">
    <property type="entry name" value="Glyoxalase"/>
    <property type="match status" value="1"/>
</dbReference>
<feature type="domain" description="VOC" evidence="1">
    <location>
        <begin position="1"/>
        <end position="122"/>
    </location>
</feature>
<name>A0A2H0YLW1_9BACT</name>
<dbReference type="Gene3D" id="3.10.180.10">
    <property type="entry name" value="2,3-Dihydroxybiphenyl 1,2-Dioxygenase, domain 1"/>
    <property type="match status" value="1"/>
</dbReference>
<proteinExistence type="predicted"/>